<dbReference type="Proteomes" id="UP000466442">
    <property type="component" value="Linkage Group LG5"/>
</dbReference>
<evidence type="ECO:0000256" key="1">
    <source>
        <dbReference type="ARBA" id="ARBA00004141"/>
    </source>
</evidence>
<dbReference type="PANTHER" id="PTHR10846">
    <property type="entry name" value="SODIUM/POTASSIUM/CALCIUM EXCHANGER"/>
    <property type="match status" value="1"/>
</dbReference>
<keyword evidence="7 8" id="KW-0472">Membrane</keyword>
<proteinExistence type="inferred from homology"/>
<protein>
    <recommendedName>
        <fullName evidence="9">Sodium/calcium exchanger membrane region domain-containing protein</fullName>
    </recommendedName>
</protein>
<dbReference type="InterPro" id="IPR044880">
    <property type="entry name" value="NCX_ion-bd_dom_sf"/>
</dbReference>
<dbReference type="AlphaFoldDB" id="A0A8S9XPM9"/>
<dbReference type="Pfam" id="PF01699">
    <property type="entry name" value="Na_Ca_ex"/>
    <property type="match status" value="1"/>
</dbReference>
<dbReference type="InterPro" id="IPR004481">
    <property type="entry name" value="K/Na/Ca-exchanger"/>
</dbReference>
<keyword evidence="3" id="KW-0050">Antiport</keyword>
<feature type="transmembrane region" description="Helical" evidence="8">
    <location>
        <begin position="87"/>
        <end position="120"/>
    </location>
</feature>
<dbReference type="Gene3D" id="1.20.1420.30">
    <property type="entry name" value="NCX, central ion-binding region"/>
    <property type="match status" value="1"/>
</dbReference>
<keyword evidence="6 8" id="KW-1133">Transmembrane helix</keyword>
<comment type="caution">
    <text evidence="10">The sequence shown here is derived from an EMBL/GenBank/DDBJ whole genome shotgun (WGS) entry which is preliminary data.</text>
</comment>
<evidence type="ECO:0000313" key="11">
    <source>
        <dbReference type="Proteomes" id="UP000466442"/>
    </source>
</evidence>
<accession>A0A8S9XPM9</accession>
<dbReference type="PANTHER" id="PTHR10846:SF73">
    <property type="entry name" value="SODIUM_CALCIUM EXCHANGER MEMBRANE REGION DOMAIN-CONTAINING PROTEIN"/>
    <property type="match status" value="1"/>
</dbReference>
<dbReference type="GO" id="GO:0005886">
    <property type="term" value="C:plasma membrane"/>
    <property type="evidence" value="ECO:0007669"/>
    <property type="project" value="TreeGrafter"/>
</dbReference>
<reference evidence="10" key="1">
    <citation type="journal article" date="2021" name="Mol. Ecol. Resour.">
        <title>Apolygus lucorum genome provides insights into omnivorousness and mesophyll feeding.</title>
        <authorList>
            <person name="Liu Y."/>
            <person name="Liu H."/>
            <person name="Wang H."/>
            <person name="Huang T."/>
            <person name="Liu B."/>
            <person name="Yang B."/>
            <person name="Yin L."/>
            <person name="Li B."/>
            <person name="Zhang Y."/>
            <person name="Zhang S."/>
            <person name="Jiang F."/>
            <person name="Zhang X."/>
            <person name="Ren Y."/>
            <person name="Wang B."/>
            <person name="Wang S."/>
            <person name="Lu Y."/>
            <person name="Wu K."/>
            <person name="Fan W."/>
            <person name="Wang G."/>
        </authorList>
    </citation>
    <scope>NUCLEOTIDE SEQUENCE</scope>
    <source>
        <strain evidence="10">12Hb</strain>
    </source>
</reference>
<organism evidence="10 11">
    <name type="scientific">Apolygus lucorum</name>
    <name type="common">Small green plant bug</name>
    <name type="synonym">Lygocoris lucorum</name>
    <dbReference type="NCBI Taxonomy" id="248454"/>
    <lineage>
        <taxon>Eukaryota</taxon>
        <taxon>Metazoa</taxon>
        <taxon>Ecdysozoa</taxon>
        <taxon>Arthropoda</taxon>
        <taxon>Hexapoda</taxon>
        <taxon>Insecta</taxon>
        <taxon>Pterygota</taxon>
        <taxon>Neoptera</taxon>
        <taxon>Paraneoptera</taxon>
        <taxon>Hemiptera</taxon>
        <taxon>Heteroptera</taxon>
        <taxon>Panheteroptera</taxon>
        <taxon>Cimicomorpha</taxon>
        <taxon>Miridae</taxon>
        <taxon>Mirini</taxon>
        <taxon>Apolygus</taxon>
    </lineage>
</organism>
<dbReference type="GO" id="GO:0005262">
    <property type="term" value="F:calcium channel activity"/>
    <property type="evidence" value="ECO:0007669"/>
    <property type="project" value="TreeGrafter"/>
</dbReference>
<evidence type="ECO:0000313" key="10">
    <source>
        <dbReference type="EMBL" id="KAF6210549.1"/>
    </source>
</evidence>
<evidence type="ECO:0000256" key="8">
    <source>
        <dbReference type="SAM" id="Phobius"/>
    </source>
</evidence>
<evidence type="ECO:0000256" key="6">
    <source>
        <dbReference type="ARBA" id="ARBA00022989"/>
    </source>
</evidence>
<evidence type="ECO:0000256" key="5">
    <source>
        <dbReference type="ARBA" id="ARBA00022692"/>
    </source>
</evidence>
<evidence type="ECO:0000259" key="9">
    <source>
        <dbReference type="Pfam" id="PF01699"/>
    </source>
</evidence>
<evidence type="ECO:0000256" key="3">
    <source>
        <dbReference type="ARBA" id="ARBA00022449"/>
    </source>
</evidence>
<feature type="non-terminal residue" evidence="10">
    <location>
        <position position="1"/>
    </location>
</feature>
<comment type="subcellular location">
    <subcellularLocation>
        <location evidence="1">Membrane</location>
        <topology evidence="1">Multi-pass membrane protein</topology>
    </subcellularLocation>
</comment>
<sequence length="121" mass="13356">MKKGSLRPQLSTSRLCLCLEVPCCRLPSLLLPWATCFVFLVRGDIGIGTIVGCGIVNTLAVPALCILMSPNKSIRLKGWSLSRDCTFYCAALITLSVALIDNIIEWYEALALVLIYLFYIL</sequence>
<evidence type="ECO:0000256" key="7">
    <source>
        <dbReference type="ARBA" id="ARBA00023136"/>
    </source>
</evidence>
<dbReference type="InterPro" id="IPR004837">
    <property type="entry name" value="NaCa_Exmemb"/>
</dbReference>
<evidence type="ECO:0000256" key="2">
    <source>
        <dbReference type="ARBA" id="ARBA00005364"/>
    </source>
</evidence>
<dbReference type="OrthoDB" id="2127281at2759"/>
<dbReference type="GO" id="GO:0008273">
    <property type="term" value="F:calcium, potassium:sodium antiporter activity"/>
    <property type="evidence" value="ECO:0007669"/>
    <property type="project" value="TreeGrafter"/>
</dbReference>
<name>A0A8S9XPM9_APOLU</name>
<feature type="transmembrane region" description="Helical" evidence="8">
    <location>
        <begin position="47"/>
        <end position="67"/>
    </location>
</feature>
<keyword evidence="5 8" id="KW-0812">Transmembrane</keyword>
<dbReference type="GO" id="GO:0006874">
    <property type="term" value="P:intracellular calcium ion homeostasis"/>
    <property type="evidence" value="ECO:0007669"/>
    <property type="project" value="TreeGrafter"/>
</dbReference>
<keyword evidence="4" id="KW-0406">Ion transport</keyword>
<keyword evidence="11" id="KW-1185">Reference proteome</keyword>
<comment type="similarity">
    <text evidence="2">Belongs to the Ca(2+):cation antiporter (CaCA) (TC 2.A.19) family. SLC24A subfamily.</text>
</comment>
<keyword evidence="4" id="KW-0106">Calcium</keyword>
<evidence type="ECO:0000256" key="4">
    <source>
        <dbReference type="ARBA" id="ARBA00022568"/>
    </source>
</evidence>
<keyword evidence="4" id="KW-0109">Calcium transport</keyword>
<feature type="domain" description="Sodium/calcium exchanger membrane region" evidence="9">
    <location>
        <begin position="42"/>
        <end position="121"/>
    </location>
</feature>
<gene>
    <name evidence="10" type="ORF">GE061_013655</name>
</gene>
<keyword evidence="4" id="KW-0813">Transport</keyword>
<dbReference type="EMBL" id="WIXP02000005">
    <property type="protein sequence ID" value="KAF6210549.1"/>
    <property type="molecule type" value="Genomic_DNA"/>
</dbReference>